<dbReference type="HOGENOM" id="CLU_1580021_0_0_1"/>
<protein>
    <submittedName>
        <fullName evidence="1">Uncharacterized protein</fullName>
    </submittedName>
</protein>
<dbReference type="InParanoid" id="K1Q334"/>
<organism evidence="1">
    <name type="scientific">Magallana gigas</name>
    <name type="common">Pacific oyster</name>
    <name type="synonym">Crassostrea gigas</name>
    <dbReference type="NCBI Taxonomy" id="29159"/>
    <lineage>
        <taxon>Eukaryota</taxon>
        <taxon>Metazoa</taxon>
        <taxon>Spiralia</taxon>
        <taxon>Lophotrochozoa</taxon>
        <taxon>Mollusca</taxon>
        <taxon>Bivalvia</taxon>
        <taxon>Autobranchia</taxon>
        <taxon>Pteriomorphia</taxon>
        <taxon>Ostreida</taxon>
        <taxon>Ostreoidea</taxon>
        <taxon>Ostreidae</taxon>
        <taxon>Magallana</taxon>
    </lineage>
</organism>
<reference evidence="1" key="1">
    <citation type="journal article" date="2012" name="Nature">
        <title>The oyster genome reveals stress adaptation and complexity of shell formation.</title>
        <authorList>
            <person name="Zhang G."/>
            <person name="Fang X."/>
            <person name="Guo X."/>
            <person name="Li L."/>
            <person name="Luo R."/>
            <person name="Xu F."/>
            <person name="Yang P."/>
            <person name="Zhang L."/>
            <person name="Wang X."/>
            <person name="Qi H."/>
            <person name="Xiong Z."/>
            <person name="Que H."/>
            <person name="Xie Y."/>
            <person name="Holland P.W."/>
            <person name="Paps J."/>
            <person name="Zhu Y."/>
            <person name="Wu F."/>
            <person name="Chen Y."/>
            <person name="Wang J."/>
            <person name="Peng C."/>
            <person name="Meng J."/>
            <person name="Yang L."/>
            <person name="Liu J."/>
            <person name="Wen B."/>
            <person name="Zhang N."/>
            <person name="Huang Z."/>
            <person name="Zhu Q."/>
            <person name="Feng Y."/>
            <person name="Mount A."/>
            <person name="Hedgecock D."/>
            <person name="Xu Z."/>
            <person name="Liu Y."/>
            <person name="Domazet-Loso T."/>
            <person name="Du Y."/>
            <person name="Sun X."/>
            <person name="Zhang S."/>
            <person name="Liu B."/>
            <person name="Cheng P."/>
            <person name="Jiang X."/>
            <person name="Li J."/>
            <person name="Fan D."/>
            <person name="Wang W."/>
            <person name="Fu W."/>
            <person name="Wang T."/>
            <person name="Wang B."/>
            <person name="Zhang J."/>
            <person name="Peng Z."/>
            <person name="Li Y."/>
            <person name="Li N."/>
            <person name="Wang J."/>
            <person name="Chen M."/>
            <person name="He Y."/>
            <person name="Tan F."/>
            <person name="Song X."/>
            <person name="Zheng Q."/>
            <person name="Huang R."/>
            <person name="Yang H."/>
            <person name="Du X."/>
            <person name="Chen L."/>
            <person name="Yang M."/>
            <person name="Gaffney P.M."/>
            <person name="Wang S."/>
            <person name="Luo L."/>
            <person name="She Z."/>
            <person name="Ming Y."/>
            <person name="Huang W."/>
            <person name="Zhang S."/>
            <person name="Huang B."/>
            <person name="Zhang Y."/>
            <person name="Qu T."/>
            <person name="Ni P."/>
            <person name="Miao G."/>
            <person name="Wang J."/>
            <person name="Wang Q."/>
            <person name="Steinberg C.E."/>
            <person name="Wang H."/>
            <person name="Li N."/>
            <person name="Qian L."/>
            <person name="Zhang G."/>
            <person name="Li Y."/>
            <person name="Yang H."/>
            <person name="Liu X."/>
            <person name="Wang J."/>
            <person name="Yin Y."/>
            <person name="Wang J."/>
        </authorList>
    </citation>
    <scope>NUCLEOTIDE SEQUENCE [LARGE SCALE GENOMIC DNA]</scope>
    <source>
        <strain evidence="1">05x7-T-G4-1.051#20</strain>
    </source>
</reference>
<sequence>MDRDNVLLKCAGVEEAILTTMGIYYLRILPYPAQVTGPILLVQDLVLEDRIHSVDNYVLNKANKEYEAYTSKKNDEPHFPARITMVLPVPCEEEWTAEWHMAVKFLAHVVFLGAYVKTRWWRFLFAPVSGCQLADCPETIIAEMLADDGLNGIHVGKVQVQVFSIRKVV</sequence>
<proteinExistence type="predicted"/>
<dbReference type="AlphaFoldDB" id="K1Q334"/>
<name>K1Q334_MAGGI</name>
<accession>K1Q334</accession>
<dbReference type="EMBL" id="JH818250">
    <property type="protein sequence ID" value="EKC25804.1"/>
    <property type="molecule type" value="Genomic_DNA"/>
</dbReference>
<gene>
    <name evidence="1" type="ORF">CGI_10008141</name>
</gene>
<evidence type="ECO:0000313" key="1">
    <source>
        <dbReference type="EMBL" id="EKC25804.1"/>
    </source>
</evidence>